<dbReference type="EMBL" id="ML738585">
    <property type="protein sequence ID" value="KAE8168555.1"/>
    <property type="molecule type" value="Genomic_DNA"/>
</dbReference>
<evidence type="ECO:0008006" key="4">
    <source>
        <dbReference type="Google" id="ProtNLM"/>
    </source>
</evidence>
<evidence type="ECO:0000256" key="1">
    <source>
        <dbReference type="SAM" id="MobiDB-lite"/>
    </source>
</evidence>
<dbReference type="GO" id="GO:0061630">
    <property type="term" value="F:ubiquitin protein ligase activity"/>
    <property type="evidence" value="ECO:0007669"/>
    <property type="project" value="InterPro"/>
</dbReference>
<dbReference type="Proteomes" id="UP000326950">
    <property type="component" value="Unassembled WGS sequence"/>
</dbReference>
<reference evidence="2 3" key="1">
    <citation type="submission" date="2019-04" db="EMBL/GenBank/DDBJ databases">
        <title>Friends and foes A comparative genomics study of 23 Aspergillus species from section Flavi.</title>
        <authorList>
            <consortium name="DOE Joint Genome Institute"/>
            <person name="Kjaerbolling I."/>
            <person name="Vesth T."/>
            <person name="Frisvad J.C."/>
            <person name="Nybo J.L."/>
            <person name="Theobald S."/>
            <person name="Kildgaard S."/>
            <person name="Isbrandt T."/>
            <person name="Kuo A."/>
            <person name="Sato A."/>
            <person name="Lyhne E.K."/>
            <person name="Kogle M.E."/>
            <person name="Wiebenga A."/>
            <person name="Kun R.S."/>
            <person name="Lubbers R.J."/>
            <person name="Makela M.R."/>
            <person name="Barry K."/>
            <person name="Chovatia M."/>
            <person name="Clum A."/>
            <person name="Daum C."/>
            <person name="Haridas S."/>
            <person name="He G."/>
            <person name="LaButti K."/>
            <person name="Lipzen A."/>
            <person name="Mondo S."/>
            <person name="Riley R."/>
            <person name="Salamov A."/>
            <person name="Simmons B.A."/>
            <person name="Magnuson J.K."/>
            <person name="Henrissat B."/>
            <person name="Mortensen U.H."/>
            <person name="Larsen T.O."/>
            <person name="Devries R.P."/>
            <person name="Grigoriev I.V."/>
            <person name="Machida M."/>
            <person name="Baker S.E."/>
            <person name="Andersen M.R."/>
        </authorList>
    </citation>
    <scope>NUCLEOTIDE SEQUENCE [LARGE SCALE GENOMIC DNA]</scope>
    <source>
        <strain evidence="2 3">CBS 117626</strain>
    </source>
</reference>
<organism evidence="2 3">
    <name type="scientific">Aspergillus tamarii</name>
    <dbReference type="NCBI Taxonomy" id="41984"/>
    <lineage>
        <taxon>Eukaryota</taxon>
        <taxon>Fungi</taxon>
        <taxon>Dikarya</taxon>
        <taxon>Ascomycota</taxon>
        <taxon>Pezizomycotina</taxon>
        <taxon>Eurotiomycetes</taxon>
        <taxon>Eurotiomycetidae</taxon>
        <taxon>Eurotiales</taxon>
        <taxon>Aspergillaceae</taxon>
        <taxon>Aspergillus</taxon>
        <taxon>Aspergillus subgen. Circumdati</taxon>
    </lineage>
</organism>
<accession>A0A5N6VBZ5</accession>
<evidence type="ECO:0000313" key="2">
    <source>
        <dbReference type="EMBL" id="KAE8168555.1"/>
    </source>
</evidence>
<dbReference type="SUPFAM" id="SSF57850">
    <property type="entry name" value="RING/U-box"/>
    <property type="match status" value="1"/>
</dbReference>
<dbReference type="InterPro" id="IPR013083">
    <property type="entry name" value="Znf_RING/FYVE/PHD"/>
</dbReference>
<dbReference type="PANTHER" id="PTHR21540:SF0">
    <property type="entry name" value="PHD FAMILY PROTEIN"/>
    <property type="match status" value="1"/>
</dbReference>
<gene>
    <name evidence="2" type="ORF">BDV40DRAFT_294508</name>
</gene>
<feature type="compositionally biased region" description="Basic and acidic residues" evidence="1">
    <location>
        <begin position="232"/>
        <end position="243"/>
    </location>
</feature>
<sequence>MSLSPTARPTNRHVSDIIKLYPRKEPRCAGYAVSQGRRCYRHINNSDCAAACSLLDEATDNLHAGHSIDPFFQNLAPLVLCKKSHQSQASHLMATWGRQIRNFRIIQTAWQDPLLFEQEYRTGLAQMIARSDEVVTDIHNFLDASHVGILWTRVMAATRVTSQLRTERHSSTPADTSLQRVEPPAMRSEARSSPHRARAGTTGSVRSSVIRRCVQGNCVICQLLLWEPGHSSDGEEINNNRDGDDNEEGQALHTLTHGKVRQEREKLLVWCKKRCGTNFHKSCMDRWIEACQKDSHPVQCPICRSPWKA</sequence>
<keyword evidence="3" id="KW-1185">Reference proteome</keyword>
<dbReference type="OrthoDB" id="8062037at2759"/>
<name>A0A5N6VBZ5_ASPTM</name>
<feature type="region of interest" description="Disordered" evidence="1">
    <location>
        <begin position="163"/>
        <end position="203"/>
    </location>
</feature>
<dbReference type="InterPro" id="IPR039903">
    <property type="entry name" value="Zswim2"/>
</dbReference>
<feature type="region of interest" description="Disordered" evidence="1">
    <location>
        <begin position="232"/>
        <end position="257"/>
    </location>
</feature>
<dbReference type="PANTHER" id="PTHR21540">
    <property type="entry name" value="RING FINGER AND SWIM DOMAIN-CONTAINING PROTEIN 2"/>
    <property type="match status" value="1"/>
</dbReference>
<dbReference type="Gene3D" id="3.30.40.10">
    <property type="entry name" value="Zinc/RING finger domain, C3HC4 (zinc finger)"/>
    <property type="match status" value="1"/>
</dbReference>
<proteinExistence type="predicted"/>
<protein>
    <recommendedName>
        <fullName evidence="4">RING-type domain-containing protein</fullName>
    </recommendedName>
</protein>
<dbReference type="AlphaFoldDB" id="A0A5N6VBZ5"/>
<evidence type="ECO:0000313" key="3">
    <source>
        <dbReference type="Proteomes" id="UP000326950"/>
    </source>
</evidence>